<keyword evidence="6" id="KW-0862">Zinc</keyword>
<evidence type="ECO:0000256" key="4">
    <source>
        <dbReference type="ARBA" id="ARBA00022723"/>
    </source>
</evidence>
<keyword evidence="7" id="KW-0170">Cobalt</keyword>
<dbReference type="InterPro" id="IPR036264">
    <property type="entry name" value="Bact_exopeptidase_dim_dom"/>
</dbReference>
<protein>
    <submittedName>
        <fullName evidence="9">Amidohydrolase YlmB</fullName>
    </submittedName>
</protein>
<dbReference type="SUPFAM" id="SSF53187">
    <property type="entry name" value="Zn-dependent exopeptidases"/>
    <property type="match status" value="1"/>
</dbReference>
<dbReference type="SUPFAM" id="SSF55031">
    <property type="entry name" value="Bacterial exopeptidase dimerisation domain"/>
    <property type="match status" value="1"/>
</dbReference>
<dbReference type="InterPro" id="IPR002933">
    <property type="entry name" value="Peptidase_M20"/>
</dbReference>
<dbReference type="PANTHER" id="PTHR43808:SF24">
    <property type="entry name" value="N-FORMYL-4-AMINO-5-AMINOMETHYL-2-METHYLPYRIMIDINE DEFORMYLASE"/>
    <property type="match status" value="1"/>
</dbReference>
<evidence type="ECO:0000256" key="7">
    <source>
        <dbReference type="ARBA" id="ARBA00023285"/>
    </source>
</evidence>
<organism evidence="9 10">
    <name type="scientific">Bacillus badius</name>
    <dbReference type="NCBI Taxonomy" id="1455"/>
    <lineage>
        <taxon>Bacteria</taxon>
        <taxon>Bacillati</taxon>
        <taxon>Bacillota</taxon>
        <taxon>Bacilli</taxon>
        <taxon>Bacillales</taxon>
        <taxon>Bacillaceae</taxon>
        <taxon>Pseudobacillus</taxon>
    </lineage>
</organism>
<evidence type="ECO:0000313" key="9">
    <source>
        <dbReference type="EMBL" id="KIL80342.1"/>
    </source>
</evidence>
<sequence>MGSGFFMDSGERGWNERVRHLRKGRSVMSKTLDVLLHEAEQRQEELIDLLKKLISFQTPAPPARNTKEAQTFIAEFLRKLDFSVDMWEVYPNDPNVVGKRKGASPENYQSLIINGHIDVAEVHEDEEWEADPFQPAVRNGHVIGRGAADMKGGLAGALFALQLLHEAGVLLPGDVLFQSVIGEEVGEAGTLECCRKGYTADFAVVVDTSDLHIQGQGGVITGWITLKSSQTYHDATRRKMIHAGGKLFGASAIEKMMKIIEGLQELERHWAVTKSYPGFLPGTNTINPAVIEGGRHAAFIADECRLWITVHYYPDETYEQVAKEVEEHIQSIAKGDIWMRHNPPTFEWGGASMIEDKGEIFPSFEVDAGHEAVKTLMQSHAAVLNKPPVVDVSPTVTDGGWLADAGIPTVIYGPGDLENAHSVNEKLAIKQLVDYTKVILAFIHQWCHQPKHESL</sequence>
<gene>
    <name evidence="9" type="ORF">SD77_0190</name>
</gene>
<comment type="caution">
    <text evidence="9">The sequence shown here is derived from an EMBL/GenBank/DDBJ whole genome shotgun (WGS) entry which is preliminary data.</text>
</comment>
<keyword evidence="10" id="KW-1185">Reference proteome</keyword>
<dbReference type="Pfam" id="PF07687">
    <property type="entry name" value="M20_dimer"/>
    <property type="match status" value="1"/>
</dbReference>
<feature type="domain" description="Peptidase M20 dimerisation" evidence="8">
    <location>
        <begin position="227"/>
        <end position="335"/>
    </location>
</feature>
<evidence type="ECO:0000256" key="5">
    <source>
        <dbReference type="ARBA" id="ARBA00022801"/>
    </source>
</evidence>
<evidence type="ECO:0000259" key="8">
    <source>
        <dbReference type="Pfam" id="PF07687"/>
    </source>
</evidence>
<evidence type="ECO:0000256" key="3">
    <source>
        <dbReference type="ARBA" id="ARBA00006247"/>
    </source>
</evidence>
<keyword evidence="4" id="KW-0479">Metal-binding</keyword>
<evidence type="ECO:0000256" key="2">
    <source>
        <dbReference type="ARBA" id="ARBA00001947"/>
    </source>
</evidence>
<name>A0ABR5B033_BACBA</name>
<evidence type="ECO:0000256" key="6">
    <source>
        <dbReference type="ARBA" id="ARBA00022833"/>
    </source>
</evidence>
<reference evidence="9 10" key="1">
    <citation type="submission" date="2015-01" db="EMBL/GenBank/DDBJ databases">
        <title>Genome Assembly of Bacillus badius MTCC 1458.</title>
        <authorList>
            <person name="Verma A."/>
            <person name="Khatri I."/>
            <person name="Mual P."/>
            <person name="Subramanian S."/>
            <person name="Krishnamurthi S."/>
        </authorList>
    </citation>
    <scope>NUCLEOTIDE SEQUENCE [LARGE SCALE GENOMIC DNA]</scope>
    <source>
        <strain evidence="9 10">MTCC 1458</strain>
    </source>
</reference>
<evidence type="ECO:0000256" key="1">
    <source>
        <dbReference type="ARBA" id="ARBA00001941"/>
    </source>
</evidence>
<dbReference type="NCBIfam" id="TIGR01910">
    <property type="entry name" value="DapE-ArgE"/>
    <property type="match status" value="1"/>
</dbReference>
<dbReference type="InterPro" id="IPR050072">
    <property type="entry name" value="Peptidase_M20A"/>
</dbReference>
<comment type="cofactor">
    <cofactor evidence="2">
        <name>Zn(2+)</name>
        <dbReference type="ChEBI" id="CHEBI:29105"/>
    </cofactor>
</comment>
<accession>A0ABR5B033</accession>
<dbReference type="Proteomes" id="UP000031982">
    <property type="component" value="Unassembled WGS sequence"/>
</dbReference>
<comment type="cofactor">
    <cofactor evidence="1">
        <name>Co(2+)</name>
        <dbReference type="ChEBI" id="CHEBI:48828"/>
    </cofactor>
</comment>
<dbReference type="Gene3D" id="3.30.70.360">
    <property type="match status" value="1"/>
</dbReference>
<dbReference type="InterPro" id="IPR011650">
    <property type="entry name" value="Peptidase_M20_dimer"/>
</dbReference>
<dbReference type="PANTHER" id="PTHR43808">
    <property type="entry name" value="ACETYLORNITHINE DEACETYLASE"/>
    <property type="match status" value="1"/>
</dbReference>
<keyword evidence="5" id="KW-0378">Hydrolase</keyword>
<dbReference type="Pfam" id="PF01546">
    <property type="entry name" value="Peptidase_M20"/>
    <property type="match status" value="1"/>
</dbReference>
<dbReference type="NCBIfam" id="NF006370">
    <property type="entry name" value="PRK08596.1"/>
    <property type="match status" value="1"/>
</dbReference>
<dbReference type="Gene3D" id="3.40.630.10">
    <property type="entry name" value="Zn peptidases"/>
    <property type="match status" value="1"/>
</dbReference>
<evidence type="ECO:0000313" key="10">
    <source>
        <dbReference type="Proteomes" id="UP000031982"/>
    </source>
</evidence>
<proteinExistence type="inferred from homology"/>
<dbReference type="InterPro" id="IPR010182">
    <property type="entry name" value="ArgE/DapE"/>
</dbReference>
<dbReference type="EMBL" id="JXLP01000001">
    <property type="protein sequence ID" value="KIL80342.1"/>
    <property type="molecule type" value="Genomic_DNA"/>
</dbReference>
<comment type="similarity">
    <text evidence="3">Belongs to the peptidase M20A family.</text>
</comment>